<dbReference type="InterPro" id="IPR052706">
    <property type="entry name" value="Membrane-Transporter-like"/>
</dbReference>
<keyword evidence="1" id="KW-0472">Membrane</keyword>
<sequence length="274" mass="30089">MLAWIPKVALGSLVLYLGVTMLRNWLIDLRHTLPRVEWLQVVAILVCIVAFGYVTGFLAGLLAACIFFVVNYSRMPATRLDSTLATVRSSVIRSVADQAWLTQTGASCRVGRFEGFVFFGVAHSIYDWYCAGPEGAHSIVVLDFSKTRGIDHSAVSVLEKIVRTVARRRQRLILVLGDELRTVFRALSSPAVETAGSFDAALERAEDILLAQRSAEESRALSVHPALAVFAGDADREAFLRYLREVRLAAGETLFGRAGPPTRCTSSKADGWRS</sequence>
<dbReference type="EMBL" id="CP053418">
    <property type="protein sequence ID" value="QJW84944.1"/>
    <property type="molecule type" value="Genomic_DNA"/>
</dbReference>
<dbReference type="InterPro" id="IPR036513">
    <property type="entry name" value="STAS_dom_sf"/>
</dbReference>
<feature type="transmembrane region" description="Helical" evidence="1">
    <location>
        <begin position="38"/>
        <end position="70"/>
    </location>
</feature>
<organism evidence="3 4">
    <name type="scientific">Ramlibacter terrae</name>
    <dbReference type="NCBI Taxonomy" id="2732511"/>
    <lineage>
        <taxon>Bacteria</taxon>
        <taxon>Pseudomonadati</taxon>
        <taxon>Pseudomonadota</taxon>
        <taxon>Betaproteobacteria</taxon>
        <taxon>Burkholderiales</taxon>
        <taxon>Comamonadaceae</taxon>
        <taxon>Ramlibacter</taxon>
    </lineage>
</organism>
<proteinExistence type="predicted"/>
<evidence type="ECO:0000313" key="4">
    <source>
        <dbReference type="Proteomes" id="UP000500826"/>
    </source>
</evidence>
<reference evidence="3 4" key="2">
    <citation type="submission" date="2020-05" db="EMBL/GenBank/DDBJ databases">
        <authorList>
            <person name="Khan S.A."/>
            <person name="Jeon C.O."/>
            <person name="Chun B.H."/>
        </authorList>
    </citation>
    <scope>NUCLEOTIDE SEQUENCE [LARGE SCALE GENOMIC DNA]</scope>
    <source>
        <strain evidence="3 4">H242</strain>
    </source>
</reference>
<gene>
    <name evidence="3" type="ORF">HK414_19340</name>
</gene>
<feature type="domain" description="STAS" evidence="2">
    <location>
        <begin position="140"/>
        <end position="230"/>
    </location>
</feature>
<dbReference type="InterPro" id="IPR002645">
    <property type="entry name" value="STAS_dom"/>
</dbReference>
<protein>
    <submittedName>
        <fullName evidence="3">SulP family inorganic anion transporter</fullName>
    </submittedName>
</protein>
<dbReference type="PROSITE" id="PS50801">
    <property type="entry name" value="STAS"/>
    <property type="match status" value="1"/>
</dbReference>
<keyword evidence="1" id="KW-0812">Transmembrane</keyword>
<feature type="transmembrane region" description="Helical" evidence="1">
    <location>
        <begin position="7"/>
        <end position="26"/>
    </location>
</feature>
<dbReference type="Gene3D" id="3.30.750.24">
    <property type="entry name" value="STAS domain"/>
    <property type="match status" value="1"/>
</dbReference>
<evidence type="ECO:0000259" key="2">
    <source>
        <dbReference type="PROSITE" id="PS50801"/>
    </source>
</evidence>
<dbReference type="Proteomes" id="UP000500826">
    <property type="component" value="Chromosome"/>
</dbReference>
<accession>A0ABX6P493</accession>
<dbReference type="PANTHER" id="PTHR43310:SF1">
    <property type="entry name" value="SULFATE TRANSPORTER YBAR-RELATED"/>
    <property type="match status" value="1"/>
</dbReference>
<evidence type="ECO:0000256" key="1">
    <source>
        <dbReference type="SAM" id="Phobius"/>
    </source>
</evidence>
<dbReference type="Pfam" id="PF01740">
    <property type="entry name" value="STAS"/>
    <property type="match status" value="1"/>
</dbReference>
<keyword evidence="1" id="KW-1133">Transmembrane helix</keyword>
<keyword evidence="4" id="KW-1185">Reference proteome</keyword>
<name>A0ABX6P493_9BURK</name>
<evidence type="ECO:0000313" key="3">
    <source>
        <dbReference type="EMBL" id="QJW84944.1"/>
    </source>
</evidence>
<dbReference type="SUPFAM" id="SSF52091">
    <property type="entry name" value="SpoIIaa-like"/>
    <property type="match status" value="1"/>
</dbReference>
<dbReference type="PANTHER" id="PTHR43310">
    <property type="entry name" value="SULFATE TRANSPORTER YBAR-RELATED"/>
    <property type="match status" value="1"/>
</dbReference>
<dbReference type="CDD" id="cd07042">
    <property type="entry name" value="STAS_SulP_like_sulfate_transporter"/>
    <property type="match status" value="1"/>
</dbReference>
<reference evidence="3 4" key="1">
    <citation type="submission" date="2020-05" db="EMBL/GenBank/DDBJ databases">
        <title>Ramlibacter rhizophilus sp. nov., isolated from rhizosphere soil of national flower Mugunghwa from South Korea.</title>
        <authorList>
            <person name="Zheng-Fei Y."/>
            <person name="Huan T."/>
        </authorList>
    </citation>
    <scope>NUCLEOTIDE SEQUENCE [LARGE SCALE GENOMIC DNA]</scope>
    <source>
        <strain evidence="3 4">H242</strain>
    </source>
</reference>